<keyword evidence="3" id="KW-1185">Reference proteome</keyword>
<evidence type="ECO:0000256" key="1">
    <source>
        <dbReference type="SAM" id="MobiDB-lite"/>
    </source>
</evidence>
<dbReference type="AlphaFoldDB" id="A0A367QYD0"/>
<dbReference type="Pfam" id="PF04365">
    <property type="entry name" value="BrnT_toxin"/>
    <property type="match status" value="1"/>
</dbReference>
<feature type="compositionally biased region" description="Basic and acidic residues" evidence="1">
    <location>
        <begin position="133"/>
        <end position="147"/>
    </location>
</feature>
<dbReference type="InterPro" id="IPR038573">
    <property type="entry name" value="BrnT_sf"/>
</dbReference>
<dbReference type="InterPro" id="IPR007460">
    <property type="entry name" value="BrnT_toxin"/>
</dbReference>
<feature type="region of interest" description="Disordered" evidence="1">
    <location>
        <begin position="133"/>
        <end position="153"/>
    </location>
</feature>
<organism evidence="2 3">
    <name type="scientific">Nostoc minutum NIES-26</name>
    <dbReference type="NCBI Taxonomy" id="1844469"/>
    <lineage>
        <taxon>Bacteria</taxon>
        <taxon>Bacillati</taxon>
        <taxon>Cyanobacteriota</taxon>
        <taxon>Cyanophyceae</taxon>
        <taxon>Nostocales</taxon>
        <taxon>Nostocaceae</taxon>
        <taxon>Nostoc</taxon>
    </lineage>
</organism>
<dbReference type="EMBL" id="LXQD01000294">
    <property type="protein sequence ID" value="RCJ29218.1"/>
    <property type="molecule type" value="Genomic_DNA"/>
</dbReference>
<accession>A0A367QYD0</accession>
<evidence type="ECO:0000313" key="3">
    <source>
        <dbReference type="Proteomes" id="UP000252107"/>
    </source>
</evidence>
<name>A0A367QYD0_9NOSO</name>
<evidence type="ECO:0000313" key="2">
    <source>
        <dbReference type="EMBL" id="RCJ29218.1"/>
    </source>
</evidence>
<protein>
    <submittedName>
        <fullName evidence="2">Uncharacterized protein</fullName>
    </submittedName>
</protein>
<dbReference type="Gene3D" id="3.10.450.530">
    <property type="entry name" value="Ribonuclease toxin, BrnT, of type II toxin-antitoxin system"/>
    <property type="match status" value="1"/>
</dbReference>
<gene>
    <name evidence="2" type="ORF">A6770_22460</name>
</gene>
<dbReference type="Proteomes" id="UP000252107">
    <property type="component" value="Unassembled WGS sequence"/>
</dbReference>
<proteinExistence type="predicted"/>
<reference evidence="2" key="1">
    <citation type="submission" date="2016-04" db="EMBL/GenBank/DDBJ databases">
        <authorList>
            <person name="Tabuchi Yagui T.R."/>
        </authorList>
    </citation>
    <scope>NUCLEOTIDE SEQUENCE [LARGE SCALE GENOMIC DNA]</scope>
    <source>
        <strain evidence="2">NIES-26</strain>
    </source>
</reference>
<comment type="caution">
    <text evidence="2">The sequence shown here is derived from an EMBL/GenBank/DDBJ whole genome shotgun (WGS) entry which is preliminary data.</text>
</comment>
<sequence length="153" mass="17154">MEFEWDESKAATNLNKHGVSFEEAKTVFDNPQAVIFDPESVNKALRALIEGISQIMNEVTIEQRLATLEQTVADLKRQINDAPTSSNWQELVIGSISDEPAFLEALEYGRAFRHADKPTNQFASNEIAEQALKNKDMLLPDTDKSTDEADNLQ</sequence>